<feature type="domain" description="Ribosomal protein L9" evidence="9">
    <location>
        <begin position="13"/>
        <end position="40"/>
    </location>
</feature>
<comment type="function">
    <text evidence="7">Binds to the 23S rRNA.</text>
</comment>
<evidence type="ECO:0000256" key="4">
    <source>
        <dbReference type="ARBA" id="ARBA00022980"/>
    </source>
</evidence>
<dbReference type="PANTHER" id="PTHR21368">
    <property type="entry name" value="50S RIBOSOMAL PROTEIN L9"/>
    <property type="match status" value="1"/>
</dbReference>
<dbReference type="InterPro" id="IPR000244">
    <property type="entry name" value="Ribosomal_bL9"/>
</dbReference>
<reference evidence="10 11" key="1">
    <citation type="submission" date="2017-02" db="EMBL/GenBank/DDBJ databases">
        <authorList>
            <person name="Peterson S.W."/>
        </authorList>
    </citation>
    <scope>NUCLEOTIDE SEQUENCE [LARGE SCALE GENOMIC DNA]</scope>
    <source>
        <strain evidence="10 11">ATCC 49788</strain>
    </source>
</reference>
<dbReference type="Gene3D" id="3.10.430.100">
    <property type="entry name" value="Ribosomal protein L9, C-terminal domain"/>
    <property type="match status" value="1"/>
</dbReference>
<keyword evidence="5 7" id="KW-0687">Ribonucleoprotein</keyword>
<dbReference type="InterPro" id="IPR036935">
    <property type="entry name" value="Ribosomal_bL9_N_sf"/>
</dbReference>
<evidence type="ECO:0000259" key="9">
    <source>
        <dbReference type="PROSITE" id="PS00651"/>
    </source>
</evidence>
<dbReference type="PROSITE" id="PS00651">
    <property type="entry name" value="RIBOSOMAL_L9"/>
    <property type="match status" value="1"/>
</dbReference>
<dbReference type="RefSeq" id="WP_078924315.1">
    <property type="nucleotide sequence ID" value="NZ_FUYB01000037.1"/>
</dbReference>
<dbReference type="EMBL" id="FUYB01000037">
    <property type="protein sequence ID" value="SKA96649.1"/>
    <property type="molecule type" value="Genomic_DNA"/>
</dbReference>
<evidence type="ECO:0000256" key="5">
    <source>
        <dbReference type="ARBA" id="ARBA00023274"/>
    </source>
</evidence>
<proteinExistence type="inferred from homology"/>
<evidence type="ECO:0000313" key="11">
    <source>
        <dbReference type="Proteomes" id="UP000190460"/>
    </source>
</evidence>
<dbReference type="InterPro" id="IPR020594">
    <property type="entry name" value="Ribosomal_bL9_bac/chp"/>
</dbReference>
<evidence type="ECO:0000313" key="10">
    <source>
        <dbReference type="EMBL" id="SKA96649.1"/>
    </source>
</evidence>
<evidence type="ECO:0000256" key="8">
    <source>
        <dbReference type="SAM" id="Coils"/>
    </source>
</evidence>
<accession>A0A1T4Y4D6</accession>
<organism evidence="10 11">
    <name type="scientific">Thiothrix eikelboomii</name>
    <dbReference type="NCBI Taxonomy" id="92487"/>
    <lineage>
        <taxon>Bacteria</taxon>
        <taxon>Pseudomonadati</taxon>
        <taxon>Pseudomonadota</taxon>
        <taxon>Gammaproteobacteria</taxon>
        <taxon>Thiotrichales</taxon>
        <taxon>Thiotrichaceae</taxon>
        <taxon>Thiothrix</taxon>
    </lineage>
</organism>
<evidence type="ECO:0000256" key="1">
    <source>
        <dbReference type="ARBA" id="ARBA00010605"/>
    </source>
</evidence>
<comment type="similarity">
    <text evidence="1 7">Belongs to the bacterial ribosomal protein bL9 family.</text>
</comment>
<dbReference type="SUPFAM" id="SSF55658">
    <property type="entry name" value="L9 N-domain-like"/>
    <property type="match status" value="1"/>
</dbReference>
<dbReference type="InterPro" id="IPR009027">
    <property type="entry name" value="Ribosomal_bL9/RNase_H1_N"/>
</dbReference>
<dbReference type="Pfam" id="PF03948">
    <property type="entry name" value="Ribosomal_L9_C"/>
    <property type="match status" value="1"/>
</dbReference>
<evidence type="ECO:0000256" key="7">
    <source>
        <dbReference type="HAMAP-Rule" id="MF_00503"/>
    </source>
</evidence>
<dbReference type="Proteomes" id="UP000190460">
    <property type="component" value="Unassembled WGS sequence"/>
</dbReference>
<dbReference type="GO" id="GO:1990904">
    <property type="term" value="C:ribonucleoprotein complex"/>
    <property type="evidence" value="ECO:0007669"/>
    <property type="project" value="UniProtKB-KW"/>
</dbReference>
<dbReference type="HAMAP" id="MF_00503">
    <property type="entry name" value="Ribosomal_bL9"/>
    <property type="match status" value="1"/>
</dbReference>
<gene>
    <name evidence="7" type="primary">rplI</name>
    <name evidence="10" type="ORF">SAMN02745130_03907</name>
</gene>
<name>A0A1T4Y4D6_9GAMM</name>
<dbReference type="AlphaFoldDB" id="A0A1T4Y4D6"/>
<dbReference type="GO" id="GO:0006412">
    <property type="term" value="P:translation"/>
    <property type="evidence" value="ECO:0007669"/>
    <property type="project" value="UniProtKB-UniRule"/>
</dbReference>
<keyword evidence="11" id="KW-1185">Reference proteome</keyword>
<dbReference type="GO" id="GO:0003735">
    <property type="term" value="F:structural constituent of ribosome"/>
    <property type="evidence" value="ECO:0007669"/>
    <property type="project" value="InterPro"/>
</dbReference>
<dbReference type="STRING" id="92487.SAMN02745130_03907"/>
<dbReference type="NCBIfam" id="TIGR00158">
    <property type="entry name" value="L9"/>
    <property type="match status" value="1"/>
</dbReference>
<protein>
    <recommendedName>
        <fullName evidence="6 7">Large ribosomal subunit protein bL9</fullName>
    </recommendedName>
</protein>
<keyword evidence="2 7" id="KW-0699">rRNA-binding</keyword>
<sequence length="151" mass="16410">MEVILLKKVENLGALGTVVNVRPGYGRNYLIPTGRAKMATKANVAEFEQRRAELEKAAQDAHAAAEARRDQLQDLVLTIKAKTGGEGKLFGSVSSIEIAEAILAAGIEIERREIRMPAGPLRLLGEYEVGVHLHTDVDAIVKVVIEEEKAN</sequence>
<dbReference type="InterPro" id="IPR020069">
    <property type="entry name" value="Ribosomal_bL9_C"/>
</dbReference>
<dbReference type="InterPro" id="IPR036791">
    <property type="entry name" value="Ribosomal_bL9_C_sf"/>
</dbReference>
<dbReference type="SUPFAM" id="SSF55653">
    <property type="entry name" value="Ribosomal protein L9 C-domain"/>
    <property type="match status" value="1"/>
</dbReference>
<keyword evidence="3 7" id="KW-0694">RNA-binding</keyword>
<feature type="coiled-coil region" evidence="8">
    <location>
        <begin position="37"/>
        <end position="75"/>
    </location>
</feature>
<dbReference type="Pfam" id="PF01281">
    <property type="entry name" value="Ribosomal_L9_N"/>
    <property type="match status" value="1"/>
</dbReference>
<keyword evidence="8" id="KW-0175">Coiled coil</keyword>
<dbReference type="InterPro" id="IPR020070">
    <property type="entry name" value="Ribosomal_bL9_N"/>
</dbReference>
<evidence type="ECO:0000256" key="6">
    <source>
        <dbReference type="ARBA" id="ARBA00035292"/>
    </source>
</evidence>
<dbReference type="GO" id="GO:0005840">
    <property type="term" value="C:ribosome"/>
    <property type="evidence" value="ECO:0007669"/>
    <property type="project" value="UniProtKB-KW"/>
</dbReference>
<evidence type="ECO:0000256" key="3">
    <source>
        <dbReference type="ARBA" id="ARBA00022884"/>
    </source>
</evidence>
<dbReference type="Gene3D" id="3.40.5.10">
    <property type="entry name" value="Ribosomal protein L9, N-terminal domain"/>
    <property type="match status" value="1"/>
</dbReference>
<dbReference type="GO" id="GO:0019843">
    <property type="term" value="F:rRNA binding"/>
    <property type="evidence" value="ECO:0007669"/>
    <property type="project" value="UniProtKB-UniRule"/>
</dbReference>
<dbReference type="OrthoDB" id="9788336at2"/>
<evidence type="ECO:0000256" key="2">
    <source>
        <dbReference type="ARBA" id="ARBA00022730"/>
    </source>
</evidence>
<keyword evidence="4 7" id="KW-0689">Ribosomal protein</keyword>